<dbReference type="EMBL" id="JAUEII010000019">
    <property type="protein sequence ID" value="MDN0049608.1"/>
    <property type="molecule type" value="Genomic_DNA"/>
</dbReference>
<accession>A0ABT7X6U1</accession>
<keyword evidence="2" id="KW-1185">Reference proteome</keyword>
<name>A0ABT7X6U1_9BACE</name>
<comment type="caution">
    <text evidence="1">The sequence shown here is derived from an EMBL/GenBank/DDBJ whole genome shotgun (WGS) entry which is preliminary data.</text>
</comment>
<protein>
    <submittedName>
        <fullName evidence="1">Uncharacterized protein</fullName>
    </submittedName>
</protein>
<organism evidence="1 2">
    <name type="scientific">Bacteroides gallinaceum</name>
    <dbReference type="NCBI Taxonomy" id="1462571"/>
    <lineage>
        <taxon>Bacteria</taxon>
        <taxon>Pseudomonadati</taxon>
        <taxon>Bacteroidota</taxon>
        <taxon>Bacteroidia</taxon>
        <taxon>Bacteroidales</taxon>
        <taxon>Bacteroidaceae</taxon>
        <taxon>Bacteroides</taxon>
    </lineage>
</organism>
<evidence type="ECO:0000313" key="2">
    <source>
        <dbReference type="Proteomes" id="UP001167871"/>
    </source>
</evidence>
<sequence>MKEHGLEDSFESILIEMRLEHPHVEASDADRTSEDRRSDASFSLPLSAVIPFGSSGIETQPFSK</sequence>
<dbReference type="Proteomes" id="UP001167871">
    <property type="component" value="Unassembled WGS sequence"/>
</dbReference>
<evidence type="ECO:0000313" key="1">
    <source>
        <dbReference type="EMBL" id="MDN0049608.1"/>
    </source>
</evidence>
<reference evidence="1" key="1">
    <citation type="submission" date="2023-06" db="EMBL/GenBank/DDBJ databases">
        <authorList>
            <person name="Zeman M."/>
            <person name="Kubasova T."/>
            <person name="Jahodarova E."/>
            <person name="Nykrynova M."/>
            <person name="Rychlik I."/>
        </authorList>
    </citation>
    <scope>NUCLEOTIDE SEQUENCE</scope>
    <source>
        <strain evidence="1">84_SSukc20</strain>
    </source>
</reference>
<dbReference type="RefSeq" id="WP_301639913.1">
    <property type="nucleotide sequence ID" value="NZ_JAUEII010000019.1"/>
</dbReference>
<proteinExistence type="predicted"/>
<reference evidence="1" key="2">
    <citation type="submission" date="2024-05" db="EMBL/GenBank/DDBJ databases">
        <title>Identification and characterization of horizontal gene transfer across gut microbiota members of farm animals based on homology search.</title>
        <authorList>
            <person name="Schwarzerova J."/>
            <person name="Nykrynova M."/>
            <person name="Jureckova K."/>
            <person name="Cejkova D."/>
            <person name="Rychlik I."/>
        </authorList>
    </citation>
    <scope>NUCLEOTIDE SEQUENCE</scope>
    <source>
        <strain evidence="1">84_SSukc20</strain>
    </source>
</reference>
<gene>
    <name evidence="1" type="ORF">QVO10_09460</name>
</gene>